<dbReference type="InterPro" id="IPR036388">
    <property type="entry name" value="WH-like_DNA-bd_sf"/>
</dbReference>
<dbReference type="Pfam" id="PF02481">
    <property type="entry name" value="DNA_processg_A"/>
    <property type="match status" value="1"/>
</dbReference>
<dbReference type="Gene3D" id="1.10.10.10">
    <property type="entry name" value="Winged helix-like DNA-binding domain superfamily/Winged helix DNA-binding domain"/>
    <property type="match status" value="1"/>
</dbReference>
<feature type="domain" description="DprA winged helix" evidence="3">
    <location>
        <begin position="301"/>
        <end position="352"/>
    </location>
</feature>
<dbReference type="SUPFAM" id="SSF47781">
    <property type="entry name" value="RuvA domain 2-like"/>
    <property type="match status" value="1"/>
</dbReference>
<evidence type="ECO:0000313" key="5">
    <source>
        <dbReference type="Proteomes" id="UP000034181"/>
    </source>
</evidence>
<dbReference type="NCBIfam" id="TIGR00732">
    <property type="entry name" value="dprA"/>
    <property type="match status" value="1"/>
</dbReference>
<sequence>MNNTAYLLALHSIDGLGPIRLRALLNYFKDPKLAWEAKAEELLNIGIFKSIVDRLVESRKNLDPENYASKISASGISWTTIFNEDYPKLLKEIYDPPVVLYYKGELEPARRRSLAVVGTRKITGYGKIVTEQFTKGLSSAGLTIVSGLARGVDTQAHLAVLSENGKTIAVLGGGLNNIFPPENIGLAAKIAEGFGAVVSEFPPDYMPFPGNFPARNRIIAGLSLGVLVIEAAEDSGSLITARAALEQGREVFAVPGPVTSSLSKGPVDLIKEGAVAVFSPEEVLEELGINRIKNQKSAVKEEKSLSDEERKVLDVLENEERHIDEIGRQLNFPSSKISALLLKMEISGLVSSIGAGIYCKKS</sequence>
<evidence type="ECO:0000256" key="1">
    <source>
        <dbReference type="ARBA" id="ARBA00006525"/>
    </source>
</evidence>
<feature type="domain" description="Smf/DprA SLOG" evidence="2">
    <location>
        <begin position="79"/>
        <end position="287"/>
    </location>
</feature>
<dbReference type="EMBL" id="LBUZ01000004">
    <property type="protein sequence ID" value="KKQ75802.1"/>
    <property type="molecule type" value="Genomic_DNA"/>
</dbReference>
<dbReference type="InterPro" id="IPR003488">
    <property type="entry name" value="DprA"/>
</dbReference>
<comment type="caution">
    <text evidence="4">The sequence shown here is derived from an EMBL/GenBank/DDBJ whole genome shotgun (WGS) entry which is preliminary data.</text>
</comment>
<dbReference type="PANTHER" id="PTHR43022">
    <property type="entry name" value="PROTEIN SMF"/>
    <property type="match status" value="1"/>
</dbReference>
<dbReference type="PATRIC" id="fig|1618569.3.peg.133"/>
<dbReference type="Gene3D" id="3.40.50.450">
    <property type="match status" value="1"/>
</dbReference>
<evidence type="ECO:0000259" key="2">
    <source>
        <dbReference type="Pfam" id="PF02481"/>
    </source>
</evidence>
<dbReference type="Pfam" id="PF17782">
    <property type="entry name" value="WHD_DprA"/>
    <property type="match status" value="1"/>
</dbReference>
<proteinExistence type="inferred from homology"/>
<dbReference type="PANTHER" id="PTHR43022:SF1">
    <property type="entry name" value="PROTEIN SMF"/>
    <property type="match status" value="1"/>
</dbReference>
<protein>
    <submittedName>
        <fullName evidence="4">Protecting protein DprA protein</fullName>
    </submittedName>
</protein>
<dbReference type="InterPro" id="IPR010994">
    <property type="entry name" value="RuvA_2-like"/>
</dbReference>
<gene>
    <name evidence="4" type="ORF">US96_C0004G0025</name>
</gene>
<reference evidence="4 5" key="1">
    <citation type="journal article" date="2015" name="Nature">
        <title>rRNA introns, odd ribosomes, and small enigmatic genomes across a large radiation of phyla.</title>
        <authorList>
            <person name="Brown C.T."/>
            <person name="Hug L.A."/>
            <person name="Thomas B.C."/>
            <person name="Sharon I."/>
            <person name="Castelle C.J."/>
            <person name="Singh A."/>
            <person name="Wilkins M.J."/>
            <person name="Williams K.H."/>
            <person name="Banfield J.F."/>
        </authorList>
    </citation>
    <scope>NUCLEOTIDE SEQUENCE [LARGE SCALE GENOMIC DNA]</scope>
</reference>
<evidence type="ECO:0000313" key="4">
    <source>
        <dbReference type="EMBL" id="KKQ75802.1"/>
    </source>
</evidence>
<organism evidence="4 5">
    <name type="scientific">Candidatus Woesebacteria bacterium GW2011_GWB1_38_5b</name>
    <dbReference type="NCBI Taxonomy" id="1618569"/>
    <lineage>
        <taxon>Bacteria</taxon>
        <taxon>Candidatus Woeseibacteriota</taxon>
    </lineage>
</organism>
<dbReference type="AlphaFoldDB" id="A0A0G0KAD2"/>
<accession>A0A0G0KAD2</accession>
<dbReference type="SUPFAM" id="SSF102405">
    <property type="entry name" value="MCP/YpsA-like"/>
    <property type="match status" value="1"/>
</dbReference>
<name>A0A0G0KAD2_9BACT</name>
<comment type="similarity">
    <text evidence="1">Belongs to the DprA/Smf family.</text>
</comment>
<dbReference type="InterPro" id="IPR057666">
    <property type="entry name" value="DrpA_SLOG"/>
</dbReference>
<dbReference type="GO" id="GO:0009294">
    <property type="term" value="P:DNA-mediated transformation"/>
    <property type="evidence" value="ECO:0007669"/>
    <property type="project" value="InterPro"/>
</dbReference>
<dbReference type="InterPro" id="IPR041614">
    <property type="entry name" value="DprA_WH"/>
</dbReference>
<dbReference type="Proteomes" id="UP000034181">
    <property type="component" value="Unassembled WGS sequence"/>
</dbReference>
<evidence type="ECO:0000259" key="3">
    <source>
        <dbReference type="Pfam" id="PF17782"/>
    </source>
</evidence>